<dbReference type="Proteomes" id="UP000256964">
    <property type="component" value="Unassembled WGS sequence"/>
</dbReference>
<reference evidence="1 2" key="1">
    <citation type="journal article" date="2018" name="Biotechnol. Biofuels">
        <title>Integrative visual omics of the white-rot fungus Polyporus brumalis exposes the biotechnological potential of its oxidative enzymes for delignifying raw plant biomass.</title>
        <authorList>
            <person name="Miyauchi S."/>
            <person name="Rancon A."/>
            <person name="Drula E."/>
            <person name="Hage H."/>
            <person name="Chaduli D."/>
            <person name="Favel A."/>
            <person name="Grisel S."/>
            <person name="Henrissat B."/>
            <person name="Herpoel-Gimbert I."/>
            <person name="Ruiz-Duenas F.J."/>
            <person name="Chevret D."/>
            <person name="Hainaut M."/>
            <person name="Lin J."/>
            <person name="Wang M."/>
            <person name="Pangilinan J."/>
            <person name="Lipzen A."/>
            <person name="Lesage-Meessen L."/>
            <person name="Navarro D."/>
            <person name="Riley R."/>
            <person name="Grigoriev I.V."/>
            <person name="Zhou S."/>
            <person name="Raouche S."/>
            <person name="Rosso M.N."/>
        </authorList>
    </citation>
    <scope>NUCLEOTIDE SEQUENCE [LARGE SCALE GENOMIC DNA]</scope>
    <source>
        <strain evidence="1 2">BRFM 1820</strain>
    </source>
</reference>
<evidence type="ECO:0000313" key="1">
    <source>
        <dbReference type="EMBL" id="RDX48566.1"/>
    </source>
</evidence>
<name>A0A371D7P6_9APHY</name>
<sequence>MHHEKKKKKETRHGALAVAFGVALDSTRGLSTLVRLACALACPPSALLCAPVSAVLSLRPCVCSLPCLSTVLPLPVRRASACLPPMARLLDGHQAFLPRCDLPLCAVDDFDHSRPCTLVSPVPAPYVSQLGLLPRISLLLH</sequence>
<evidence type="ECO:0000313" key="2">
    <source>
        <dbReference type="Proteomes" id="UP000256964"/>
    </source>
</evidence>
<dbReference type="EMBL" id="KZ857411">
    <property type="protein sequence ID" value="RDX48566.1"/>
    <property type="molecule type" value="Genomic_DNA"/>
</dbReference>
<keyword evidence="2" id="KW-1185">Reference proteome</keyword>
<organism evidence="1 2">
    <name type="scientific">Lentinus brumalis</name>
    <dbReference type="NCBI Taxonomy" id="2498619"/>
    <lineage>
        <taxon>Eukaryota</taxon>
        <taxon>Fungi</taxon>
        <taxon>Dikarya</taxon>
        <taxon>Basidiomycota</taxon>
        <taxon>Agaricomycotina</taxon>
        <taxon>Agaricomycetes</taxon>
        <taxon>Polyporales</taxon>
        <taxon>Polyporaceae</taxon>
        <taxon>Lentinus</taxon>
    </lineage>
</organism>
<dbReference type="AlphaFoldDB" id="A0A371D7P6"/>
<protein>
    <submittedName>
        <fullName evidence="1">Uncharacterized protein</fullName>
    </submittedName>
</protein>
<proteinExistence type="predicted"/>
<gene>
    <name evidence="1" type="ORF">OH76DRAFT_662187</name>
</gene>
<accession>A0A371D7P6</accession>